<dbReference type="RefSeq" id="WP_111146533.1">
    <property type="nucleotide sequence ID" value="NZ_QKRB01000043.1"/>
</dbReference>
<organism evidence="9 10">
    <name type="scientific">Paenibacillus sambharensis</name>
    <dbReference type="NCBI Taxonomy" id="1803190"/>
    <lineage>
        <taxon>Bacteria</taxon>
        <taxon>Bacillati</taxon>
        <taxon>Bacillota</taxon>
        <taxon>Bacilli</taxon>
        <taxon>Bacillales</taxon>
        <taxon>Paenibacillaceae</taxon>
        <taxon>Paenibacillus</taxon>
    </lineage>
</organism>
<feature type="transmembrane region" description="Helical" evidence="8">
    <location>
        <begin position="102"/>
        <end position="120"/>
    </location>
</feature>
<comment type="caution">
    <text evidence="9">The sequence shown here is derived from an EMBL/GenBank/DDBJ whole genome shotgun (WGS) entry which is preliminary data.</text>
</comment>
<keyword evidence="5 8" id="KW-0812">Transmembrane</keyword>
<keyword evidence="3" id="KW-0813">Transport</keyword>
<keyword evidence="10" id="KW-1185">Reference proteome</keyword>
<evidence type="ECO:0000313" key="10">
    <source>
        <dbReference type="Proteomes" id="UP000249522"/>
    </source>
</evidence>
<reference evidence="9 10" key="1">
    <citation type="submission" date="2018-06" db="EMBL/GenBank/DDBJ databases">
        <title>Paenibacillus imtechensis sp. nov.</title>
        <authorList>
            <person name="Pinnaka A.K."/>
            <person name="Singh H."/>
            <person name="Kaur M."/>
        </authorList>
    </citation>
    <scope>NUCLEOTIDE SEQUENCE [LARGE SCALE GENOMIC DNA]</scope>
    <source>
        <strain evidence="9 10">SMB1</strain>
    </source>
</reference>
<accession>A0A2W1LWC6</accession>
<keyword evidence="4 8" id="KW-1003">Cell membrane</keyword>
<comment type="subcellular location">
    <subcellularLocation>
        <location evidence="1 8">Cell membrane</location>
        <topology evidence="1 8">Multi-pass membrane protein</topology>
    </subcellularLocation>
</comment>
<keyword evidence="7 8" id="KW-0472">Membrane</keyword>
<dbReference type="Proteomes" id="UP000249522">
    <property type="component" value="Unassembled WGS sequence"/>
</dbReference>
<dbReference type="InterPro" id="IPR052017">
    <property type="entry name" value="TSUP"/>
</dbReference>
<evidence type="ECO:0000313" key="9">
    <source>
        <dbReference type="EMBL" id="PZD95787.1"/>
    </source>
</evidence>
<dbReference type="EMBL" id="QKRB01000043">
    <property type="protein sequence ID" value="PZD95787.1"/>
    <property type="molecule type" value="Genomic_DNA"/>
</dbReference>
<evidence type="ECO:0000256" key="3">
    <source>
        <dbReference type="ARBA" id="ARBA00022448"/>
    </source>
</evidence>
<dbReference type="GO" id="GO:0005886">
    <property type="term" value="C:plasma membrane"/>
    <property type="evidence" value="ECO:0007669"/>
    <property type="project" value="UniProtKB-SubCell"/>
</dbReference>
<feature type="transmembrane region" description="Helical" evidence="8">
    <location>
        <begin position="232"/>
        <end position="250"/>
    </location>
</feature>
<dbReference type="InterPro" id="IPR002781">
    <property type="entry name" value="TM_pro_TauE-like"/>
</dbReference>
<evidence type="ECO:0000256" key="5">
    <source>
        <dbReference type="ARBA" id="ARBA00022692"/>
    </source>
</evidence>
<evidence type="ECO:0000256" key="2">
    <source>
        <dbReference type="ARBA" id="ARBA00009142"/>
    </source>
</evidence>
<dbReference type="PANTHER" id="PTHR30269:SF0">
    <property type="entry name" value="MEMBRANE TRANSPORTER PROTEIN YFCA-RELATED"/>
    <property type="match status" value="1"/>
</dbReference>
<evidence type="ECO:0000256" key="6">
    <source>
        <dbReference type="ARBA" id="ARBA00022989"/>
    </source>
</evidence>
<sequence length="254" mass="26948">MDDISLQIIVLIFLLGFLAAFFDSVVGGGGLISVPALLLTGLPVPVVLGTNKLASTMSSLTSTIAFARSGKIDYSVVKYLIPFSLTGAVLGTYTVRHVPVELLKPAVIVLLIGVTIYTLLKKDWGSISTYTGLTNKTRALSIIAAFAIGFYDGFFGPGTGSFLIFAFLFLGFDFVTAAGNAKVLNFTSNAASLMTFILMGSVNYMYGIIMGIAMIAGALAGSRLAIRKGASYIRPLFIIVTITLIGKQAWDSFH</sequence>
<dbReference type="PANTHER" id="PTHR30269">
    <property type="entry name" value="TRANSMEMBRANE PROTEIN YFCA"/>
    <property type="match status" value="1"/>
</dbReference>
<feature type="transmembrane region" description="Helical" evidence="8">
    <location>
        <begin position="140"/>
        <end position="170"/>
    </location>
</feature>
<dbReference type="Pfam" id="PF01925">
    <property type="entry name" value="TauE"/>
    <property type="match status" value="1"/>
</dbReference>
<evidence type="ECO:0000256" key="7">
    <source>
        <dbReference type="ARBA" id="ARBA00023136"/>
    </source>
</evidence>
<protein>
    <recommendedName>
        <fullName evidence="8">Probable membrane transporter protein</fullName>
    </recommendedName>
</protein>
<comment type="similarity">
    <text evidence="2 8">Belongs to the 4-toluene sulfonate uptake permease (TSUP) (TC 2.A.102) family.</text>
</comment>
<name>A0A2W1LWC6_9BACL</name>
<evidence type="ECO:0000256" key="8">
    <source>
        <dbReference type="RuleBase" id="RU363041"/>
    </source>
</evidence>
<feature type="transmembrane region" description="Helical" evidence="8">
    <location>
        <begin position="190"/>
        <end position="220"/>
    </location>
</feature>
<gene>
    <name evidence="9" type="ORF">DNH61_10030</name>
</gene>
<evidence type="ECO:0000256" key="1">
    <source>
        <dbReference type="ARBA" id="ARBA00004651"/>
    </source>
</evidence>
<dbReference type="OrthoDB" id="554695at2"/>
<proteinExistence type="inferred from homology"/>
<keyword evidence="6 8" id="KW-1133">Transmembrane helix</keyword>
<evidence type="ECO:0000256" key="4">
    <source>
        <dbReference type="ARBA" id="ARBA00022475"/>
    </source>
</evidence>
<dbReference type="AlphaFoldDB" id="A0A2W1LWC6"/>
<feature type="transmembrane region" description="Helical" evidence="8">
    <location>
        <begin position="29"/>
        <end position="48"/>
    </location>
</feature>